<dbReference type="EMBL" id="JBHSWA010000001">
    <property type="protein sequence ID" value="MFC6640402.1"/>
    <property type="molecule type" value="Genomic_DNA"/>
</dbReference>
<keyword evidence="4" id="KW-1185">Reference proteome</keyword>
<proteinExistence type="predicted"/>
<dbReference type="Pfam" id="PF11195">
    <property type="entry name" value="Tad2-like"/>
    <property type="match status" value="1"/>
</dbReference>
<sequence>MQTFFGTKQIKATAMTRQAYNNYRGWTLPADEDGADHGYLVEYIDGGASNHPDHAGYISWSPADVFARAYQPQDAMSFGHAIMAMKSGAKVARAGWNGKGMWVALTPGSAFPAKHAKCGHAAAKRAVEIDDPEGEIELLPHIDMRAADGAMVVGWLASQTDMLADDWQIVPD</sequence>
<reference evidence="3" key="1">
    <citation type="journal article" date="2014" name="Int. J. Syst. Evol. Microbiol.">
        <title>Complete genome of a new Firmicutes species belonging to the dominant human colonic microbiota ('Ruminococcus bicirculans') reveals two chromosomes and a selective capacity to utilize plant glucans.</title>
        <authorList>
            <consortium name="NISC Comparative Sequencing Program"/>
            <person name="Wegmann U."/>
            <person name="Louis P."/>
            <person name="Goesmann A."/>
            <person name="Henrissat B."/>
            <person name="Duncan S.H."/>
            <person name="Flint H.J."/>
        </authorList>
    </citation>
    <scope>NUCLEOTIDE SEQUENCE</scope>
    <source>
        <strain evidence="3">NBRC 113428</strain>
    </source>
</reference>
<accession>A0ABW1Z239</accession>
<evidence type="ECO:0000313" key="4">
    <source>
        <dbReference type="Proteomes" id="UP001596403"/>
    </source>
</evidence>
<dbReference type="InterPro" id="IPR021361">
    <property type="entry name" value="Tad2-like_dom"/>
</dbReference>
<protein>
    <submittedName>
        <fullName evidence="3">DUF2829 domain-containing protein</fullName>
    </submittedName>
</protein>
<feature type="domain" description="Thoeris anti-defense 2-like" evidence="1">
    <location>
        <begin position="76"/>
        <end position="170"/>
    </location>
</feature>
<evidence type="ECO:0000313" key="2">
    <source>
        <dbReference type="EMBL" id="MFC6640402.1"/>
    </source>
</evidence>
<name>A0ABW1Z239_9RHOB</name>
<comment type="caution">
    <text evidence="3">The sequence shown here is derived from an EMBL/GenBank/DDBJ whole genome shotgun (WGS) entry which is preliminary data.</text>
</comment>
<dbReference type="EMBL" id="JBHSWA010000001">
    <property type="protein sequence ID" value="MFC6643254.1"/>
    <property type="molecule type" value="Genomic_DNA"/>
</dbReference>
<evidence type="ECO:0000259" key="1">
    <source>
        <dbReference type="Pfam" id="PF11195"/>
    </source>
</evidence>
<reference evidence="3" key="3">
    <citation type="submission" date="2024-09" db="EMBL/GenBank/DDBJ databases">
        <authorList>
            <person name="Sun Q."/>
            <person name="Mori K."/>
        </authorList>
    </citation>
    <scope>NUCLEOTIDE SEQUENCE</scope>
    <source>
        <strain evidence="3">NBRC 113428</strain>
    </source>
</reference>
<dbReference type="RefSeq" id="WP_240791535.1">
    <property type="nucleotide sequence ID" value="NZ_JBHSWA010000001.1"/>
</dbReference>
<dbReference type="Proteomes" id="UP001596403">
    <property type="component" value="Unassembled WGS sequence"/>
</dbReference>
<reference evidence="4" key="2">
    <citation type="journal article" date="2019" name="Int. J. Syst. Evol. Microbiol.">
        <title>The Global Catalogue of Microorganisms (GCM) 10K type strain sequencing project: providing services to taxonomists for standard genome sequencing and annotation.</title>
        <authorList>
            <consortium name="The Broad Institute Genomics Platform"/>
            <consortium name="The Broad Institute Genome Sequencing Center for Infectious Disease"/>
            <person name="Wu L."/>
            <person name="Ma J."/>
        </authorList>
    </citation>
    <scope>NUCLEOTIDE SEQUENCE [LARGE SCALE GENOMIC DNA]</scope>
    <source>
        <strain evidence="4">NBRC 111368</strain>
    </source>
</reference>
<evidence type="ECO:0000313" key="3">
    <source>
        <dbReference type="EMBL" id="MFC6643254.1"/>
    </source>
</evidence>
<gene>
    <name evidence="2" type="ORF">ACFQAU_00235</name>
    <name evidence="3" type="ORF">ACFQAU_17735</name>
</gene>
<organism evidence="3 4">
    <name type="scientific">Sulfitobacter profundi</name>
    <dbReference type="NCBI Taxonomy" id="2679961"/>
    <lineage>
        <taxon>Bacteria</taxon>
        <taxon>Pseudomonadati</taxon>
        <taxon>Pseudomonadota</taxon>
        <taxon>Alphaproteobacteria</taxon>
        <taxon>Rhodobacterales</taxon>
        <taxon>Roseobacteraceae</taxon>
        <taxon>Sulfitobacter</taxon>
    </lineage>
</organism>